<dbReference type="EMBL" id="JAHEWS010000002">
    <property type="protein sequence ID" value="MBT1586607.1"/>
    <property type="molecule type" value="Genomic_DNA"/>
</dbReference>
<comment type="similarity">
    <text evidence="1">Belongs to the glycosyl hydrolase 25 family.</text>
</comment>
<evidence type="ECO:0000313" key="6">
    <source>
        <dbReference type="Proteomes" id="UP001519641"/>
    </source>
</evidence>
<dbReference type="RefSeq" id="WP_214543551.1">
    <property type="nucleotide sequence ID" value="NZ_JAHEWS010000002.1"/>
</dbReference>
<evidence type="ECO:0008006" key="7">
    <source>
        <dbReference type="Google" id="ProtNLM"/>
    </source>
</evidence>
<feature type="compositionally biased region" description="Low complexity" evidence="4">
    <location>
        <begin position="32"/>
        <end position="54"/>
    </location>
</feature>
<dbReference type="PANTHER" id="PTHR34135:SF2">
    <property type="entry name" value="LYSOZYME"/>
    <property type="match status" value="1"/>
</dbReference>
<keyword evidence="6" id="KW-1185">Reference proteome</keyword>
<reference evidence="5 6" key="1">
    <citation type="submission" date="2021-05" db="EMBL/GenBank/DDBJ databases">
        <title>Whole genome sequence of Curtobacterium flaccumfaciens pv. flaccumfaciens strain CFBP 8819.</title>
        <authorList>
            <person name="Osdaghi E."/>
            <person name="Taghouti G."/>
            <person name="Portier P."/>
            <person name="Fazliarab A."/>
            <person name="Taghavi S.M."/>
            <person name="Briand M."/>
            <person name="Le-Saux M."/>
            <person name="Jacques M.-A."/>
        </authorList>
    </citation>
    <scope>NUCLEOTIDE SEQUENCE [LARGE SCALE GENOMIC DNA]</scope>
    <source>
        <strain evidence="5 6">CFBP 8819</strain>
    </source>
</reference>
<accession>A0ABS5VF13</accession>
<evidence type="ECO:0000256" key="4">
    <source>
        <dbReference type="SAM" id="MobiDB-lite"/>
    </source>
</evidence>
<evidence type="ECO:0000313" key="5">
    <source>
        <dbReference type="EMBL" id="MBT1586607.1"/>
    </source>
</evidence>
<dbReference type="Proteomes" id="UP001519641">
    <property type="component" value="Unassembled WGS sequence"/>
</dbReference>
<dbReference type="SMART" id="SM00641">
    <property type="entry name" value="Glyco_25"/>
    <property type="match status" value="1"/>
</dbReference>
<evidence type="ECO:0000256" key="1">
    <source>
        <dbReference type="ARBA" id="ARBA00010646"/>
    </source>
</evidence>
<dbReference type="Gene3D" id="3.20.20.80">
    <property type="entry name" value="Glycosidases"/>
    <property type="match status" value="1"/>
</dbReference>
<dbReference type="Pfam" id="PF01183">
    <property type="entry name" value="Glyco_hydro_25"/>
    <property type="match status" value="1"/>
</dbReference>
<dbReference type="InterPro" id="IPR002053">
    <property type="entry name" value="Glyco_hydro_25"/>
</dbReference>
<keyword evidence="2" id="KW-0378">Hydrolase</keyword>
<sequence>MRAPISRLLGLGTAAVVAGAITFGSGPAVGVTTTTTGPTTATPAPTPAASTPTPAATPAPAPDAAAPAAAQQLSIAEMDRTGNHTMGAGIAAHAGESHVTTASPDVSSGGGVSAQALSSSAAAAAAGGPPPGRVQGFDISAWQPSVNFLQAYRNGARFVYVKATEGTSYVSSTYKQQYATAKQRNLYRGGYVYAQPSQASGAATANYFFAHGGQWSKDGKTLPPLLDIEYGSAAQGTCYGKSWSSMRSWIKDFNRTVVAKTGRYPAIYTTTDWWKRCTNNSNQFSKNPLFVAIYPVKNFTSPGTLGRSWSKWTFWQWAASGTLPGDQDVYRNDITYLKRFASRTS</sequence>
<dbReference type="PANTHER" id="PTHR34135">
    <property type="entry name" value="LYSOZYME"/>
    <property type="match status" value="1"/>
</dbReference>
<feature type="region of interest" description="Disordered" evidence="4">
    <location>
        <begin position="32"/>
        <end position="65"/>
    </location>
</feature>
<dbReference type="PROSITE" id="PS51904">
    <property type="entry name" value="GLYCOSYL_HYDROL_F25_2"/>
    <property type="match status" value="1"/>
</dbReference>
<gene>
    <name evidence="5" type="ORF">KK097_02115</name>
</gene>
<protein>
    <recommendedName>
        <fullName evidence="7">Hydrolase</fullName>
    </recommendedName>
</protein>
<dbReference type="InterPro" id="IPR017853">
    <property type="entry name" value="GH"/>
</dbReference>
<organism evidence="5 6">
    <name type="scientific">Curtobacterium aurantiacum</name>
    <dbReference type="NCBI Taxonomy" id="3236919"/>
    <lineage>
        <taxon>Bacteria</taxon>
        <taxon>Bacillati</taxon>
        <taxon>Actinomycetota</taxon>
        <taxon>Actinomycetes</taxon>
        <taxon>Micrococcales</taxon>
        <taxon>Microbacteriaceae</taxon>
        <taxon>Curtobacterium</taxon>
    </lineage>
</organism>
<dbReference type="InterPro" id="IPR018077">
    <property type="entry name" value="Glyco_hydro_fam25_subgr"/>
</dbReference>
<evidence type="ECO:0000256" key="2">
    <source>
        <dbReference type="ARBA" id="ARBA00022801"/>
    </source>
</evidence>
<proteinExistence type="inferred from homology"/>
<evidence type="ECO:0000256" key="3">
    <source>
        <dbReference type="ARBA" id="ARBA00023295"/>
    </source>
</evidence>
<comment type="caution">
    <text evidence="5">The sequence shown here is derived from an EMBL/GenBank/DDBJ whole genome shotgun (WGS) entry which is preliminary data.</text>
</comment>
<dbReference type="SUPFAM" id="SSF51445">
    <property type="entry name" value="(Trans)glycosidases"/>
    <property type="match status" value="1"/>
</dbReference>
<keyword evidence="3" id="KW-0326">Glycosidase</keyword>
<name>A0ABS5VF13_9MICO</name>